<evidence type="ECO:0000256" key="1">
    <source>
        <dbReference type="SAM" id="MobiDB-lite"/>
    </source>
</evidence>
<proteinExistence type="predicted"/>
<evidence type="ECO:0000313" key="3">
    <source>
        <dbReference type="Proteomes" id="UP000233837"/>
    </source>
</evidence>
<dbReference type="Proteomes" id="UP000233837">
    <property type="component" value="Unassembled WGS sequence"/>
</dbReference>
<reference evidence="2 3" key="1">
    <citation type="journal article" date="2016" name="Sci. Rep.">
        <title>The Dendrobium catenatum Lindl. genome sequence provides insights into polysaccharide synthase, floral development and adaptive evolution.</title>
        <authorList>
            <person name="Zhang G.Q."/>
            <person name="Xu Q."/>
            <person name="Bian C."/>
            <person name="Tsai W.C."/>
            <person name="Yeh C.M."/>
            <person name="Liu K.W."/>
            <person name="Yoshida K."/>
            <person name="Zhang L.S."/>
            <person name="Chang S.B."/>
            <person name="Chen F."/>
            <person name="Shi Y."/>
            <person name="Su Y.Y."/>
            <person name="Zhang Y.Q."/>
            <person name="Chen L.J."/>
            <person name="Yin Y."/>
            <person name="Lin M."/>
            <person name="Huang H."/>
            <person name="Deng H."/>
            <person name="Wang Z.W."/>
            <person name="Zhu S.L."/>
            <person name="Zhao X."/>
            <person name="Deng C."/>
            <person name="Niu S.C."/>
            <person name="Huang J."/>
            <person name="Wang M."/>
            <person name="Liu G.H."/>
            <person name="Yang H.J."/>
            <person name="Xiao X.J."/>
            <person name="Hsiao Y.Y."/>
            <person name="Wu W.L."/>
            <person name="Chen Y.Y."/>
            <person name="Mitsuda N."/>
            <person name="Ohme-Takagi M."/>
            <person name="Luo Y.B."/>
            <person name="Van de Peer Y."/>
            <person name="Liu Z.J."/>
        </authorList>
    </citation>
    <scope>NUCLEOTIDE SEQUENCE [LARGE SCALE GENOMIC DNA]</scope>
    <source>
        <tissue evidence="2">The whole plant</tissue>
    </source>
</reference>
<dbReference type="EMBL" id="KZ502395">
    <property type="protein sequence ID" value="PKU80031.1"/>
    <property type="molecule type" value="Genomic_DNA"/>
</dbReference>
<reference evidence="2 3" key="2">
    <citation type="journal article" date="2017" name="Nature">
        <title>The Apostasia genome and the evolution of orchids.</title>
        <authorList>
            <person name="Zhang G.Q."/>
            <person name="Liu K.W."/>
            <person name="Li Z."/>
            <person name="Lohaus R."/>
            <person name="Hsiao Y.Y."/>
            <person name="Niu S.C."/>
            <person name="Wang J.Y."/>
            <person name="Lin Y.C."/>
            <person name="Xu Q."/>
            <person name="Chen L.J."/>
            <person name="Yoshida K."/>
            <person name="Fujiwara S."/>
            <person name="Wang Z.W."/>
            <person name="Zhang Y.Q."/>
            <person name="Mitsuda N."/>
            <person name="Wang M."/>
            <person name="Liu G.H."/>
            <person name="Pecoraro L."/>
            <person name="Huang H.X."/>
            <person name="Xiao X.J."/>
            <person name="Lin M."/>
            <person name="Wu X.Y."/>
            <person name="Wu W.L."/>
            <person name="Chen Y.Y."/>
            <person name="Chang S.B."/>
            <person name="Sakamoto S."/>
            <person name="Ohme-Takagi M."/>
            <person name="Yagi M."/>
            <person name="Zeng S.J."/>
            <person name="Shen C.Y."/>
            <person name="Yeh C.M."/>
            <person name="Luo Y.B."/>
            <person name="Tsai W.C."/>
            <person name="Van de Peer Y."/>
            <person name="Liu Z.J."/>
        </authorList>
    </citation>
    <scope>NUCLEOTIDE SEQUENCE [LARGE SCALE GENOMIC DNA]</scope>
    <source>
        <tissue evidence="2">The whole plant</tissue>
    </source>
</reference>
<keyword evidence="3" id="KW-1185">Reference proteome</keyword>
<name>A0A2I0WWL0_9ASPA</name>
<protein>
    <submittedName>
        <fullName evidence="2">Uncharacterized protein</fullName>
    </submittedName>
</protein>
<dbReference type="AlphaFoldDB" id="A0A2I0WWL0"/>
<accession>A0A2I0WWL0</accession>
<feature type="region of interest" description="Disordered" evidence="1">
    <location>
        <begin position="1"/>
        <end position="36"/>
    </location>
</feature>
<sequence>MNRVINIGADNGGINGSSEEGDAGPTSGEDLGHIDHREHVALRHEREEKHMEMIGFGPHS</sequence>
<organism evidence="2 3">
    <name type="scientific">Dendrobium catenatum</name>
    <dbReference type="NCBI Taxonomy" id="906689"/>
    <lineage>
        <taxon>Eukaryota</taxon>
        <taxon>Viridiplantae</taxon>
        <taxon>Streptophyta</taxon>
        <taxon>Embryophyta</taxon>
        <taxon>Tracheophyta</taxon>
        <taxon>Spermatophyta</taxon>
        <taxon>Magnoliopsida</taxon>
        <taxon>Liliopsida</taxon>
        <taxon>Asparagales</taxon>
        <taxon>Orchidaceae</taxon>
        <taxon>Epidendroideae</taxon>
        <taxon>Malaxideae</taxon>
        <taxon>Dendrobiinae</taxon>
        <taxon>Dendrobium</taxon>
    </lineage>
</organism>
<evidence type="ECO:0000313" key="2">
    <source>
        <dbReference type="EMBL" id="PKU80031.1"/>
    </source>
</evidence>
<gene>
    <name evidence="2" type="ORF">MA16_Dca014396</name>
</gene>